<evidence type="ECO:0000256" key="2">
    <source>
        <dbReference type="ARBA" id="ARBA00012386"/>
    </source>
</evidence>
<comment type="function">
    <text evidence="7">Catalyzes the formation of 3-(3-amino-3-carboxypropyl)uridine (acp3U) at position 20 in the D-loop of several cytoplasmic tRNAs (acp3U(20)).</text>
</comment>
<dbReference type="EC" id="2.5.1.25" evidence="2"/>
<evidence type="ECO:0000256" key="5">
    <source>
        <dbReference type="ARBA" id="ARBA00022694"/>
    </source>
</evidence>
<dbReference type="EMBL" id="BPLQ01015728">
    <property type="protein sequence ID" value="GIY91081.1"/>
    <property type="molecule type" value="Genomic_DNA"/>
</dbReference>
<gene>
    <name evidence="13" type="primary">Dtwd1</name>
    <name evidence="13" type="ORF">CDAR_46051</name>
</gene>
<keyword evidence="14" id="KW-1185">Reference proteome</keyword>
<dbReference type="SMART" id="SM01144">
    <property type="entry name" value="DTW"/>
    <property type="match status" value="1"/>
</dbReference>
<keyword evidence="6" id="KW-0539">Nucleus</keyword>
<evidence type="ECO:0000256" key="9">
    <source>
        <dbReference type="ARBA" id="ARBA00039242"/>
    </source>
</evidence>
<evidence type="ECO:0000256" key="10">
    <source>
        <dbReference type="ARBA" id="ARBA00042508"/>
    </source>
</evidence>
<dbReference type="Pfam" id="PF03942">
    <property type="entry name" value="DTW"/>
    <property type="match status" value="1"/>
</dbReference>
<evidence type="ECO:0000259" key="12">
    <source>
        <dbReference type="SMART" id="SM01144"/>
    </source>
</evidence>
<dbReference type="PANTHER" id="PTHR15627">
    <property type="entry name" value="NATURAL KILLER CELL-SPECIFIC ANTIGEN KLIP1"/>
    <property type="match status" value="1"/>
</dbReference>
<evidence type="ECO:0000256" key="3">
    <source>
        <dbReference type="ARBA" id="ARBA00022679"/>
    </source>
</evidence>
<comment type="caution">
    <text evidence="13">The sequence shown here is derived from an EMBL/GenBank/DDBJ whole genome shotgun (WGS) entry which is preliminary data.</text>
</comment>
<evidence type="ECO:0000256" key="11">
    <source>
        <dbReference type="ARBA" id="ARBA00048718"/>
    </source>
</evidence>
<comment type="subcellular location">
    <subcellularLocation>
        <location evidence="1">Nucleus</location>
    </subcellularLocation>
</comment>
<evidence type="ECO:0000313" key="14">
    <source>
        <dbReference type="Proteomes" id="UP001054837"/>
    </source>
</evidence>
<evidence type="ECO:0000313" key="13">
    <source>
        <dbReference type="EMBL" id="GIY91081.1"/>
    </source>
</evidence>
<comment type="similarity">
    <text evidence="8">Belongs to the TDD superfamily. DTWD1 family.</text>
</comment>
<organism evidence="13 14">
    <name type="scientific">Caerostris darwini</name>
    <dbReference type="NCBI Taxonomy" id="1538125"/>
    <lineage>
        <taxon>Eukaryota</taxon>
        <taxon>Metazoa</taxon>
        <taxon>Ecdysozoa</taxon>
        <taxon>Arthropoda</taxon>
        <taxon>Chelicerata</taxon>
        <taxon>Arachnida</taxon>
        <taxon>Araneae</taxon>
        <taxon>Araneomorphae</taxon>
        <taxon>Entelegynae</taxon>
        <taxon>Araneoidea</taxon>
        <taxon>Araneidae</taxon>
        <taxon>Caerostris</taxon>
    </lineage>
</organism>
<evidence type="ECO:0000256" key="6">
    <source>
        <dbReference type="ARBA" id="ARBA00023242"/>
    </source>
</evidence>
<feature type="domain" description="DTW" evidence="12">
    <location>
        <begin position="55"/>
        <end position="290"/>
    </location>
</feature>
<evidence type="ECO:0000256" key="7">
    <source>
        <dbReference type="ARBA" id="ARBA00037050"/>
    </source>
</evidence>
<dbReference type="GO" id="GO:0005634">
    <property type="term" value="C:nucleus"/>
    <property type="evidence" value="ECO:0007669"/>
    <property type="project" value="UniProtKB-SubCell"/>
</dbReference>
<name>A0AAV4XAT9_9ARAC</name>
<reference evidence="13 14" key="1">
    <citation type="submission" date="2021-06" db="EMBL/GenBank/DDBJ databases">
        <title>Caerostris darwini draft genome.</title>
        <authorList>
            <person name="Kono N."/>
            <person name="Arakawa K."/>
        </authorList>
    </citation>
    <scope>NUCLEOTIDE SEQUENCE [LARGE SCALE GENOMIC DNA]</scope>
</reference>
<evidence type="ECO:0000256" key="1">
    <source>
        <dbReference type="ARBA" id="ARBA00004123"/>
    </source>
</evidence>
<dbReference type="InterPro" id="IPR005636">
    <property type="entry name" value="DTW"/>
</dbReference>
<dbReference type="InterPro" id="IPR051521">
    <property type="entry name" value="tRNA_Mod/Golgi_Maint"/>
</dbReference>
<keyword evidence="3" id="KW-0808">Transferase</keyword>
<keyword evidence="4" id="KW-0949">S-adenosyl-L-methionine</keyword>
<sequence>MQEISTEPKKRFIESSSFYKNCKSGDPFISMKINDPSFLDDIPNRGTCTVCNRSRKYYCYTCYVPVKEVSERLPKVNLPIKIDIVKHPKEVDGKSTSAHAAVLAPDDVKIYNYPDFPSYENEKVLLIFPGKSAVPFKDWWNSQFHLQKISSKTQCNESALNSSESHKDDLFSSSSNSCDNMYQDKQQDESFSIPFSKVIFIDSTWRQSKALYSDPRLQNLPCIVLSSHKSQFWRYYREKLDTHLSTIEAVYYFLVELHGLMHPEVPYDGECDNMLFFFKFMYFKIRTLYDPLKLKAYRNGDLES</sequence>
<comment type="catalytic activity">
    <reaction evidence="11">
        <text>a uridine in tRNA + S-adenosyl-L-methionine = a 3-[(3S)-3-amino-3-carboxypropyl]uridine in tRNA + S-methyl-5'-thioadenosine + H(+)</text>
        <dbReference type="Rhea" id="RHEA:62432"/>
        <dbReference type="Rhea" id="RHEA-COMP:13339"/>
        <dbReference type="Rhea" id="RHEA-COMP:16092"/>
        <dbReference type="ChEBI" id="CHEBI:15378"/>
        <dbReference type="ChEBI" id="CHEBI:17509"/>
        <dbReference type="ChEBI" id="CHEBI:59789"/>
        <dbReference type="ChEBI" id="CHEBI:65315"/>
        <dbReference type="ChEBI" id="CHEBI:82930"/>
        <dbReference type="EC" id="2.5.1.25"/>
    </reaction>
</comment>
<protein>
    <recommendedName>
        <fullName evidence="9">tRNA-uridine aminocarboxypropyltransferase 1</fullName>
        <ecNumber evidence="2">2.5.1.25</ecNumber>
    </recommendedName>
    <alternativeName>
        <fullName evidence="10">DTW domain-containing protein 1</fullName>
    </alternativeName>
</protein>
<dbReference type="Proteomes" id="UP001054837">
    <property type="component" value="Unassembled WGS sequence"/>
</dbReference>
<dbReference type="PANTHER" id="PTHR15627:SF8">
    <property type="entry name" value="TRNA-URIDINE AMINOCARBOXYPROPYLTRANSFERASE 1"/>
    <property type="match status" value="1"/>
</dbReference>
<evidence type="ECO:0000256" key="4">
    <source>
        <dbReference type="ARBA" id="ARBA00022691"/>
    </source>
</evidence>
<dbReference type="AlphaFoldDB" id="A0AAV4XAT9"/>
<dbReference type="GO" id="GO:0016432">
    <property type="term" value="F:tRNA-uridine aminocarboxypropyltransferase activity"/>
    <property type="evidence" value="ECO:0007669"/>
    <property type="project" value="UniProtKB-EC"/>
</dbReference>
<evidence type="ECO:0000256" key="8">
    <source>
        <dbReference type="ARBA" id="ARBA00038290"/>
    </source>
</evidence>
<proteinExistence type="inferred from homology"/>
<accession>A0AAV4XAT9</accession>
<keyword evidence="5" id="KW-0819">tRNA processing</keyword>
<dbReference type="GO" id="GO:0006400">
    <property type="term" value="P:tRNA modification"/>
    <property type="evidence" value="ECO:0007669"/>
    <property type="project" value="TreeGrafter"/>
</dbReference>